<feature type="compositionally biased region" description="Polar residues" evidence="3">
    <location>
        <begin position="151"/>
        <end position="197"/>
    </location>
</feature>
<evidence type="ECO:0000256" key="1">
    <source>
        <dbReference type="ARBA" id="ARBA00022690"/>
    </source>
</evidence>
<feature type="region of interest" description="Disordered" evidence="3">
    <location>
        <begin position="51"/>
        <end position="83"/>
    </location>
</feature>
<comment type="caution">
    <text evidence="5">The sequence shown here is derived from an EMBL/GenBank/DDBJ whole genome shotgun (WGS) entry which is preliminary data.</text>
</comment>
<dbReference type="Pfam" id="PF02822">
    <property type="entry name" value="Antistasin"/>
    <property type="match status" value="1"/>
</dbReference>
<evidence type="ECO:0000313" key="6">
    <source>
        <dbReference type="Proteomes" id="UP001634394"/>
    </source>
</evidence>
<feature type="non-terminal residue" evidence="5">
    <location>
        <position position="1"/>
    </location>
</feature>
<feature type="domain" description="Antistasin-like" evidence="4">
    <location>
        <begin position="426"/>
        <end position="452"/>
    </location>
</feature>
<dbReference type="SUPFAM" id="SSF57262">
    <property type="entry name" value="Leech antihemostatic proteins"/>
    <property type="match status" value="1"/>
</dbReference>
<dbReference type="AlphaFoldDB" id="A0ABD3XM29"/>
<name>A0ABD3XM29_SINWO</name>
<keyword evidence="6" id="KW-1185">Reference proteome</keyword>
<sequence length="460" mass="49783">SLYPGHVYASEGKRIFLNENMVRISVDKNSKYQHAVQHHVHHQDHVSLEMQQPHNQDQHGQQQQRPTSLSPQSTNGHRSGGINPMLLFRNPSVAANDPGFLSFIPANIHVANPSGKSNNGNNYQGFSDTSYDNINFGQTYFQADNSMTRTNIEDQTSGHNSLSSTSTNPTYQRPPNQRFNNPSSVANYRTEPISNTPDHPKDDENKTCEDYLHDCLPDCINFDSSGCLVCRCGSNTKLKQRDSNGCIACSCGTGFDPSHPEHMPNLLDSQTGSQPQQSGGSQPGGCTTDWMKCACPTYIDPSSGCIVCSCDQQTTKKGVTTPSSYMTSAQLQSTALQQTNGQTNIPIIPSVNIFPSSSLYPQMSSSALTQPTSSSSAPSFTDHSTIGPKTTVFDTKLPVLATTPQPSGGLSTSTRATTTTMAAFQCPGVFNCTKDCYTGYKMDSNGCPLCECAPMPTDLP</sequence>
<gene>
    <name evidence="5" type="ORF">ACJMK2_026631</name>
</gene>
<dbReference type="InterPro" id="IPR004094">
    <property type="entry name" value="Antistasin-like"/>
</dbReference>
<keyword evidence="2" id="KW-0722">Serine protease inhibitor</keyword>
<evidence type="ECO:0000259" key="4">
    <source>
        <dbReference type="PROSITE" id="PS51252"/>
    </source>
</evidence>
<dbReference type="GO" id="GO:0004867">
    <property type="term" value="F:serine-type endopeptidase inhibitor activity"/>
    <property type="evidence" value="ECO:0007669"/>
    <property type="project" value="UniProtKB-KW"/>
</dbReference>
<feature type="compositionally biased region" description="Low complexity" evidence="3">
    <location>
        <begin position="269"/>
        <end position="280"/>
    </location>
</feature>
<accession>A0ABD3XM29</accession>
<organism evidence="5 6">
    <name type="scientific">Sinanodonta woodiana</name>
    <name type="common">Chinese pond mussel</name>
    <name type="synonym">Anodonta woodiana</name>
    <dbReference type="NCBI Taxonomy" id="1069815"/>
    <lineage>
        <taxon>Eukaryota</taxon>
        <taxon>Metazoa</taxon>
        <taxon>Spiralia</taxon>
        <taxon>Lophotrochozoa</taxon>
        <taxon>Mollusca</taxon>
        <taxon>Bivalvia</taxon>
        <taxon>Autobranchia</taxon>
        <taxon>Heteroconchia</taxon>
        <taxon>Palaeoheterodonta</taxon>
        <taxon>Unionida</taxon>
        <taxon>Unionoidea</taxon>
        <taxon>Unionidae</taxon>
        <taxon>Unioninae</taxon>
        <taxon>Sinanodonta</taxon>
    </lineage>
</organism>
<evidence type="ECO:0000256" key="3">
    <source>
        <dbReference type="SAM" id="MobiDB-lite"/>
    </source>
</evidence>
<keyword evidence="1" id="KW-0646">Protease inhibitor</keyword>
<dbReference type="EMBL" id="JBJQND010000002">
    <property type="protein sequence ID" value="KAL3886651.1"/>
    <property type="molecule type" value="Genomic_DNA"/>
</dbReference>
<feature type="region of interest" description="Disordered" evidence="3">
    <location>
        <begin position="260"/>
        <end position="283"/>
    </location>
</feature>
<feature type="compositionally biased region" description="Low complexity" evidence="3">
    <location>
        <begin position="51"/>
        <end position="64"/>
    </location>
</feature>
<feature type="compositionally biased region" description="Polar residues" evidence="3">
    <location>
        <begin position="65"/>
        <end position="77"/>
    </location>
</feature>
<dbReference type="PROSITE" id="PS51252">
    <property type="entry name" value="ANTISTASIN"/>
    <property type="match status" value="1"/>
</dbReference>
<feature type="region of interest" description="Disordered" evidence="3">
    <location>
        <begin position="151"/>
        <end position="203"/>
    </location>
</feature>
<dbReference type="InterPro" id="IPR011061">
    <property type="entry name" value="Hirudin/antistatin"/>
</dbReference>
<protein>
    <recommendedName>
        <fullName evidence="4">Antistasin-like domain-containing protein</fullName>
    </recommendedName>
</protein>
<reference evidence="5 6" key="1">
    <citation type="submission" date="2024-11" db="EMBL/GenBank/DDBJ databases">
        <title>Chromosome-level genome assembly of the freshwater bivalve Anodonta woodiana.</title>
        <authorList>
            <person name="Chen X."/>
        </authorList>
    </citation>
    <scope>NUCLEOTIDE SEQUENCE [LARGE SCALE GENOMIC DNA]</scope>
    <source>
        <strain evidence="5">MN2024</strain>
        <tissue evidence="5">Gills</tissue>
    </source>
</reference>
<dbReference type="Proteomes" id="UP001634394">
    <property type="component" value="Unassembled WGS sequence"/>
</dbReference>
<dbReference type="Gene3D" id="2.10.22.10">
    <property type="entry name" value="Antistasin, domain 1"/>
    <property type="match status" value="1"/>
</dbReference>
<feature type="region of interest" description="Disordered" evidence="3">
    <location>
        <begin position="364"/>
        <end position="385"/>
    </location>
</feature>
<evidence type="ECO:0000256" key="2">
    <source>
        <dbReference type="ARBA" id="ARBA00022900"/>
    </source>
</evidence>
<evidence type="ECO:0000313" key="5">
    <source>
        <dbReference type="EMBL" id="KAL3886651.1"/>
    </source>
</evidence>
<proteinExistence type="predicted"/>